<reference evidence="2 3" key="1">
    <citation type="journal article" date="2015" name="Plant Cell">
        <title>Oil accumulation by the oleaginous diatom Fistulifera solaris as revealed by the genome and transcriptome.</title>
        <authorList>
            <person name="Tanaka T."/>
            <person name="Maeda Y."/>
            <person name="Veluchamy A."/>
            <person name="Tanaka M."/>
            <person name="Abida H."/>
            <person name="Marechal E."/>
            <person name="Bowler C."/>
            <person name="Muto M."/>
            <person name="Sunaga Y."/>
            <person name="Tanaka M."/>
            <person name="Yoshino T."/>
            <person name="Taniguchi T."/>
            <person name="Fukuda Y."/>
            <person name="Nemoto M."/>
            <person name="Matsumoto M."/>
            <person name="Wong P.S."/>
            <person name="Aburatani S."/>
            <person name="Fujibuchi W."/>
        </authorList>
    </citation>
    <scope>NUCLEOTIDE SEQUENCE [LARGE SCALE GENOMIC DNA]</scope>
    <source>
        <strain evidence="2 3">JPCC DA0580</strain>
    </source>
</reference>
<dbReference type="InterPro" id="IPR008978">
    <property type="entry name" value="HSP20-like_chaperone"/>
</dbReference>
<dbReference type="Proteomes" id="UP000198406">
    <property type="component" value="Unassembled WGS sequence"/>
</dbReference>
<organism evidence="2 3">
    <name type="scientific">Fistulifera solaris</name>
    <name type="common">Oleaginous diatom</name>
    <dbReference type="NCBI Taxonomy" id="1519565"/>
    <lineage>
        <taxon>Eukaryota</taxon>
        <taxon>Sar</taxon>
        <taxon>Stramenopiles</taxon>
        <taxon>Ochrophyta</taxon>
        <taxon>Bacillariophyta</taxon>
        <taxon>Bacillariophyceae</taxon>
        <taxon>Bacillariophycidae</taxon>
        <taxon>Naviculales</taxon>
        <taxon>Naviculaceae</taxon>
        <taxon>Fistulifera</taxon>
    </lineage>
</organism>
<evidence type="ECO:0000256" key="1">
    <source>
        <dbReference type="SAM" id="MobiDB-lite"/>
    </source>
</evidence>
<feature type="compositionally biased region" description="Polar residues" evidence="1">
    <location>
        <begin position="1"/>
        <end position="40"/>
    </location>
</feature>
<comment type="caution">
    <text evidence="2">The sequence shown here is derived from an EMBL/GenBank/DDBJ whole genome shotgun (WGS) entry which is preliminary data.</text>
</comment>
<keyword evidence="3" id="KW-1185">Reference proteome</keyword>
<dbReference type="AlphaFoldDB" id="A0A1Z5JWQ9"/>
<dbReference type="OrthoDB" id="49464at2759"/>
<dbReference type="InParanoid" id="A0A1Z5JWQ9"/>
<dbReference type="SUPFAM" id="SSF49764">
    <property type="entry name" value="HSP20-like chaperones"/>
    <property type="match status" value="1"/>
</dbReference>
<feature type="region of interest" description="Disordered" evidence="1">
    <location>
        <begin position="1"/>
        <end position="44"/>
    </location>
</feature>
<evidence type="ECO:0008006" key="4">
    <source>
        <dbReference type="Google" id="ProtNLM"/>
    </source>
</evidence>
<dbReference type="CDD" id="cd06463">
    <property type="entry name" value="p23_like"/>
    <property type="match status" value="1"/>
</dbReference>
<dbReference type="EMBL" id="BDSP01000127">
    <property type="protein sequence ID" value="GAX18306.1"/>
    <property type="molecule type" value="Genomic_DNA"/>
</dbReference>
<protein>
    <recommendedName>
        <fullName evidence="4">CS domain-containing protein</fullName>
    </recommendedName>
</protein>
<evidence type="ECO:0000313" key="2">
    <source>
        <dbReference type="EMBL" id="GAX18306.1"/>
    </source>
</evidence>
<evidence type="ECO:0000313" key="3">
    <source>
        <dbReference type="Proteomes" id="UP000198406"/>
    </source>
</evidence>
<name>A0A1Z5JWQ9_FISSO</name>
<sequence>MNQPRLLSRNGSRVSSSNEDFQQNETAPSSIESSSTQNNPRVLPKLTPTKYISRYLWDDPGKPNGVASIRIEQLPDKNGSMVAWKDWLEQQNSTTTTANNPQIDTLLSSDSTSLRVIIHGQDGCLYELKLDPLFEKVKTVTTKVSTKRLIIHLHKHENKGKVWPHPYQSKTKIN</sequence>
<gene>
    <name evidence="2" type="ORF">FisN_23Hh199</name>
</gene>
<accession>A0A1Z5JWQ9</accession>
<proteinExistence type="predicted"/>